<sequence>MHQRVCLECGWFVNGEGQQVALSDPPLLYLLVQLPVKSEGKKRKPKRGKGRGTYSGGKMEEKVQCAMEENVMMRRVKIKEMKENKEEDVNSGGGGEAQQSRLDTQYEKLELELQETAQQGRGQMMGTHEAAK</sequence>
<accession>A0AAE1BRH2</accession>
<evidence type="ECO:0000256" key="1">
    <source>
        <dbReference type="SAM" id="MobiDB-lite"/>
    </source>
</evidence>
<comment type="caution">
    <text evidence="2">The sequence shown here is derived from an EMBL/GenBank/DDBJ whole genome shotgun (WGS) entry which is preliminary data.</text>
</comment>
<reference evidence="2" key="1">
    <citation type="submission" date="2023-10" db="EMBL/GenBank/DDBJ databases">
        <title>Genome assemblies of two species of porcelain crab, Petrolisthes cinctipes and Petrolisthes manimaculis (Anomura: Porcellanidae).</title>
        <authorList>
            <person name="Angst P."/>
        </authorList>
    </citation>
    <scope>NUCLEOTIDE SEQUENCE</scope>
    <source>
        <strain evidence="2">PB745_01</strain>
        <tissue evidence="2">Gill</tissue>
    </source>
</reference>
<evidence type="ECO:0000313" key="3">
    <source>
        <dbReference type="Proteomes" id="UP001286313"/>
    </source>
</evidence>
<evidence type="ECO:0000313" key="2">
    <source>
        <dbReference type="EMBL" id="KAK3853585.1"/>
    </source>
</evidence>
<protein>
    <submittedName>
        <fullName evidence="2">Uncharacterized protein</fullName>
    </submittedName>
</protein>
<feature type="region of interest" description="Disordered" evidence="1">
    <location>
        <begin position="81"/>
        <end position="132"/>
    </location>
</feature>
<name>A0AAE1BRH2_PETCI</name>
<feature type="compositionally biased region" description="Basic residues" evidence="1">
    <location>
        <begin position="40"/>
        <end position="50"/>
    </location>
</feature>
<organism evidence="2 3">
    <name type="scientific">Petrolisthes cinctipes</name>
    <name type="common">Flat porcelain crab</name>
    <dbReference type="NCBI Taxonomy" id="88211"/>
    <lineage>
        <taxon>Eukaryota</taxon>
        <taxon>Metazoa</taxon>
        <taxon>Ecdysozoa</taxon>
        <taxon>Arthropoda</taxon>
        <taxon>Crustacea</taxon>
        <taxon>Multicrustacea</taxon>
        <taxon>Malacostraca</taxon>
        <taxon>Eumalacostraca</taxon>
        <taxon>Eucarida</taxon>
        <taxon>Decapoda</taxon>
        <taxon>Pleocyemata</taxon>
        <taxon>Anomura</taxon>
        <taxon>Galatheoidea</taxon>
        <taxon>Porcellanidae</taxon>
        <taxon>Petrolisthes</taxon>
    </lineage>
</organism>
<keyword evidence="3" id="KW-1185">Reference proteome</keyword>
<dbReference type="Proteomes" id="UP001286313">
    <property type="component" value="Unassembled WGS sequence"/>
</dbReference>
<dbReference type="EMBL" id="JAWQEG010006904">
    <property type="protein sequence ID" value="KAK3853585.1"/>
    <property type="molecule type" value="Genomic_DNA"/>
</dbReference>
<proteinExistence type="predicted"/>
<gene>
    <name evidence="2" type="ORF">Pcinc_039881</name>
</gene>
<feature type="region of interest" description="Disordered" evidence="1">
    <location>
        <begin position="38"/>
        <end position="61"/>
    </location>
</feature>
<dbReference type="AlphaFoldDB" id="A0AAE1BRH2"/>